<feature type="domain" description="C2H2-type" evidence="7">
    <location>
        <begin position="663"/>
        <end position="687"/>
    </location>
</feature>
<feature type="region of interest" description="Disordered" evidence="6">
    <location>
        <begin position="398"/>
        <end position="420"/>
    </location>
</feature>
<dbReference type="GO" id="GO:0008270">
    <property type="term" value="F:zinc ion binding"/>
    <property type="evidence" value="ECO:0007669"/>
    <property type="project" value="UniProtKB-KW"/>
</dbReference>
<feature type="domain" description="C2H2-type" evidence="7">
    <location>
        <begin position="635"/>
        <end position="662"/>
    </location>
</feature>
<dbReference type="Proteomes" id="UP000663861">
    <property type="component" value="Unassembled WGS sequence"/>
</dbReference>
<evidence type="ECO:0000256" key="1">
    <source>
        <dbReference type="ARBA" id="ARBA00022723"/>
    </source>
</evidence>
<dbReference type="Proteomes" id="UP000663888">
    <property type="component" value="Unassembled WGS sequence"/>
</dbReference>
<keyword evidence="4" id="KW-0862">Zinc</keyword>
<feature type="compositionally biased region" description="Low complexity" evidence="6">
    <location>
        <begin position="530"/>
        <end position="544"/>
    </location>
</feature>
<evidence type="ECO:0000313" key="9">
    <source>
        <dbReference type="EMBL" id="CAE6516380.1"/>
    </source>
</evidence>
<dbReference type="PROSITE" id="PS00028">
    <property type="entry name" value="ZINC_FINGER_C2H2_1"/>
    <property type="match status" value="2"/>
</dbReference>
<dbReference type="PANTHER" id="PTHR19818:SF162">
    <property type="entry name" value="GASTRULA ZINC FINGER PROTEIN XLCGF57.1-RELATED"/>
    <property type="match status" value="1"/>
</dbReference>
<gene>
    <name evidence="9" type="ORF">RDB_LOCUS147165</name>
    <name evidence="8" type="ORF">RDB_LOCUS162789</name>
</gene>
<protein>
    <recommendedName>
        <fullName evidence="7">C2H2-type domain-containing protein</fullName>
    </recommendedName>
</protein>
<organism evidence="9 10">
    <name type="scientific">Rhizoctonia solani</name>
    <dbReference type="NCBI Taxonomy" id="456999"/>
    <lineage>
        <taxon>Eukaryota</taxon>
        <taxon>Fungi</taxon>
        <taxon>Dikarya</taxon>
        <taxon>Basidiomycota</taxon>
        <taxon>Agaricomycotina</taxon>
        <taxon>Agaricomycetes</taxon>
        <taxon>Cantharellales</taxon>
        <taxon>Ceratobasidiaceae</taxon>
        <taxon>Rhizoctonia</taxon>
    </lineage>
</organism>
<feature type="compositionally biased region" description="Basic and acidic residues" evidence="6">
    <location>
        <begin position="107"/>
        <end position="119"/>
    </location>
</feature>
<feature type="compositionally biased region" description="Basic and acidic residues" evidence="6">
    <location>
        <begin position="140"/>
        <end position="159"/>
    </location>
</feature>
<evidence type="ECO:0000256" key="5">
    <source>
        <dbReference type="PROSITE-ProRule" id="PRU00042"/>
    </source>
</evidence>
<keyword evidence="1" id="KW-0479">Metal-binding</keyword>
<evidence type="ECO:0000259" key="7">
    <source>
        <dbReference type="PROSITE" id="PS50157"/>
    </source>
</evidence>
<dbReference type="GO" id="GO:0000981">
    <property type="term" value="F:DNA-binding transcription factor activity, RNA polymerase II-specific"/>
    <property type="evidence" value="ECO:0007669"/>
    <property type="project" value="TreeGrafter"/>
</dbReference>
<dbReference type="EMBL" id="CAJMWY010004055">
    <property type="protein sequence ID" value="CAE6516380.1"/>
    <property type="molecule type" value="Genomic_DNA"/>
</dbReference>
<dbReference type="PROSITE" id="PS50157">
    <property type="entry name" value="ZINC_FINGER_C2H2_2"/>
    <property type="match status" value="2"/>
</dbReference>
<reference evidence="9" key="1">
    <citation type="submission" date="2021-01" db="EMBL/GenBank/DDBJ databases">
        <authorList>
            <person name="Kaushik A."/>
        </authorList>
    </citation>
    <scope>NUCLEOTIDE SEQUENCE</scope>
    <source>
        <strain evidence="8">AG4-R118</strain>
        <strain evidence="9">AG4-RS23</strain>
    </source>
</reference>
<dbReference type="AlphaFoldDB" id="A0A8H3DBA4"/>
<feature type="region of interest" description="Disordered" evidence="6">
    <location>
        <begin position="525"/>
        <end position="544"/>
    </location>
</feature>
<evidence type="ECO:0000313" key="10">
    <source>
        <dbReference type="Proteomes" id="UP000663861"/>
    </source>
</evidence>
<feature type="compositionally biased region" description="Polar residues" evidence="6">
    <location>
        <begin position="172"/>
        <end position="184"/>
    </location>
</feature>
<evidence type="ECO:0000256" key="4">
    <source>
        <dbReference type="ARBA" id="ARBA00022833"/>
    </source>
</evidence>
<dbReference type="SUPFAM" id="SSF57667">
    <property type="entry name" value="beta-beta-alpha zinc fingers"/>
    <property type="match status" value="1"/>
</dbReference>
<dbReference type="InterPro" id="IPR050329">
    <property type="entry name" value="GLI_C2H2-zinc-finger"/>
</dbReference>
<dbReference type="Pfam" id="PF00096">
    <property type="entry name" value="zf-C2H2"/>
    <property type="match status" value="1"/>
</dbReference>
<dbReference type="GO" id="GO:0000978">
    <property type="term" value="F:RNA polymerase II cis-regulatory region sequence-specific DNA binding"/>
    <property type="evidence" value="ECO:0007669"/>
    <property type="project" value="TreeGrafter"/>
</dbReference>
<keyword evidence="3 5" id="KW-0863">Zinc-finger</keyword>
<feature type="region of interest" description="Disordered" evidence="6">
    <location>
        <begin position="1"/>
        <end position="70"/>
    </location>
</feature>
<dbReference type="InterPro" id="IPR036236">
    <property type="entry name" value="Znf_C2H2_sf"/>
</dbReference>
<feature type="compositionally biased region" description="Basic and acidic residues" evidence="6">
    <location>
        <begin position="54"/>
        <end position="64"/>
    </location>
</feature>
<evidence type="ECO:0000313" key="8">
    <source>
        <dbReference type="EMBL" id="CAE6507698.1"/>
    </source>
</evidence>
<evidence type="ECO:0000256" key="2">
    <source>
        <dbReference type="ARBA" id="ARBA00022737"/>
    </source>
</evidence>
<dbReference type="SMART" id="SM00355">
    <property type="entry name" value="ZnF_C2H2"/>
    <property type="match status" value="2"/>
</dbReference>
<dbReference type="GO" id="GO:0005634">
    <property type="term" value="C:nucleus"/>
    <property type="evidence" value="ECO:0007669"/>
    <property type="project" value="UniProtKB-ARBA"/>
</dbReference>
<accession>A0A8H3DBA4</accession>
<dbReference type="InterPro" id="IPR013087">
    <property type="entry name" value="Znf_C2H2_type"/>
</dbReference>
<dbReference type="PANTHER" id="PTHR19818">
    <property type="entry name" value="ZINC FINGER PROTEIN ZIC AND GLI"/>
    <property type="match status" value="1"/>
</dbReference>
<comment type="caution">
    <text evidence="9">The sequence shown here is derived from an EMBL/GenBank/DDBJ whole genome shotgun (WGS) entry which is preliminary data.</text>
</comment>
<evidence type="ECO:0000256" key="3">
    <source>
        <dbReference type="ARBA" id="ARBA00022771"/>
    </source>
</evidence>
<dbReference type="GO" id="GO:0045944">
    <property type="term" value="P:positive regulation of transcription by RNA polymerase II"/>
    <property type="evidence" value="ECO:0007669"/>
    <property type="project" value="UniProtKB-ARBA"/>
</dbReference>
<feature type="compositionally biased region" description="Polar residues" evidence="6">
    <location>
        <begin position="27"/>
        <end position="51"/>
    </location>
</feature>
<dbReference type="Gene3D" id="3.30.160.60">
    <property type="entry name" value="Classic Zinc Finger"/>
    <property type="match status" value="2"/>
</dbReference>
<dbReference type="EMBL" id="CAJMWX010001854">
    <property type="protein sequence ID" value="CAE6507698.1"/>
    <property type="molecule type" value="Genomic_DNA"/>
</dbReference>
<feature type="region of interest" description="Disordered" evidence="6">
    <location>
        <begin position="97"/>
        <end position="295"/>
    </location>
</feature>
<name>A0A8H3DBA4_9AGAM</name>
<feature type="compositionally biased region" description="Polar residues" evidence="6">
    <location>
        <begin position="398"/>
        <end position="410"/>
    </location>
</feature>
<keyword evidence="2" id="KW-0677">Repeat</keyword>
<evidence type="ECO:0000256" key="6">
    <source>
        <dbReference type="SAM" id="MobiDB-lite"/>
    </source>
</evidence>
<sequence length="732" mass="79835">MNRAGPQVGPSMATNIHVGSSRGDTDTALSGANTRQGSSETLTPKRSTPVSQVCREKIPSDTLHRRPTMRGLKLAKEKMDDILTHLADLFGQARIEGTRTAHSRRARRDEPTSPPDSEHGSLTSSSLPVEKAGSPTSSAPEHEAFCEGLSDPHAERTDSELPTISVYPTPVGKSNLSPSTSTRSVPELEASAGQSPFEDESASATLSDTHTERGDSAPSTPREGAPALPKLIKEEEDDDPLTRLVEQLGDTNLGDTGASGGGVRPEREEDESTRPSRPKLNINDESHIKKEPPTPCGKASPNICYYFQALSGLYYFDDYRNVFYEDGALVHDGSNTPDTDDLLTPHFFLDNIPFWFVDGGLLFQGVDGGVYSVTVWKNDNQKPKRSHKEDPLVWSSTAKADTKQQATGSPSHKLEDDRLASSPAIKADPVKKQCFYASGQLYYFDDRRKLYSEDGKLECDCSSSFQTGATSVPSFYIEGTPFWFASDGLYTSGDNGVRCLVHTWLSNPESPDKCLPLDQRPVSLNRKAASESTTTATPKSSTETCALNAKSKPLEHALNGVDGVICSPSNDTSPGPSDTATDYQPLEELSLFLASEPIFIPPVPINPNWVDSISMQQKVPGKAQPGKKQRGQEHRRCPYCLKVFRRPCALVEHINTHTGAKPHACPFVDCNTGFATRQNMRRHFLTHQVGEIEKYIPGMTAGSASNKRKKAGVDTLPANFNRSLGKFPSQRN</sequence>
<proteinExistence type="predicted"/>
<feature type="compositionally biased region" description="Basic and acidic residues" evidence="6">
    <location>
        <begin position="282"/>
        <end position="292"/>
    </location>
</feature>